<dbReference type="PANTHER" id="PTHR47132:SF1">
    <property type="entry name" value="MYOGLOBIN"/>
    <property type="match status" value="1"/>
</dbReference>
<sequence length="184" mass="20055">VCSQNTQKLFLKFAHTPPCELDANTAVEQHGAVVLRKMADFDKVLKCWAVVEADPDAIGGEVLNCLFMEYPDTQKQFPKFAAIPPAELAGNAAVRKHGGVVVRKLGELLKAKGDHTLILKPLATTHANIHKISLNNFKMFKEALVKVFAAKGLLDADGQAALRNVMDVIIADIDGFYKELGFQG</sequence>
<reference evidence="19 20" key="1">
    <citation type="submission" date="2015-08" db="EMBL/GenBank/DDBJ databases">
        <title>The genome of the Asian arowana (Scleropages formosus).</title>
        <authorList>
            <person name="Tan M.H."/>
            <person name="Gan H.M."/>
            <person name="Croft L.J."/>
            <person name="Austin C.M."/>
        </authorList>
    </citation>
    <scope>NUCLEOTIDE SEQUENCE [LARGE SCALE GENOMIC DNA]</scope>
    <source>
        <strain evidence="19">Aro1</strain>
    </source>
</reference>
<evidence type="ECO:0000256" key="17">
    <source>
        <dbReference type="RuleBase" id="RU000356"/>
    </source>
</evidence>
<dbReference type="GO" id="GO:0005344">
    <property type="term" value="F:oxygen carrier activity"/>
    <property type="evidence" value="ECO:0007669"/>
    <property type="project" value="UniProtKB-KW"/>
</dbReference>
<evidence type="ECO:0000256" key="11">
    <source>
        <dbReference type="ARBA" id="ARBA00044498"/>
    </source>
</evidence>
<comment type="caution">
    <text evidence="19">The sequence shown here is derived from an EMBL/GenBank/DDBJ whole genome shotgun (WGS) entry which is preliminary data.</text>
</comment>
<dbReference type="GO" id="GO:0016528">
    <property type="term" value="C:sarcoplasm"/>
    <property type="evidence" value="ECO:0007669"/>
    <property type="project" value="UniProtKB-SubCell"/>
</dbReference>
<keyword evidence="9" id="KW-0408">Iron</keyword>
<dbReference type="EMBL" id="JARO02005319">
    <property type="protein sequence ID" value="KPP66974.1"/>
    <property type="molecule type" value="Genomic_DNA"/>
</dbReference>
<dbReference type="Gene3D" id="6.10.140.2110">
    <property type="match status" value="1"/>
</dbReference>
<evidence type="ECO:0000256" key="7">
    <source>
        <dbReference type="ARBA" id="ARBA00022723"/>
    </source>
</evidence>
<evidence type="ECO:0000256" key="16">
    <source>
        <dbReference type="ARBA" id="ARBA00049931"/>
    </source>
</evidence>
<feature type="domain" description="Globin" evidence="18">
    <location>
        <begin position="35"/>
        <end position="178"/>
    </location>
</feature>
<comment type="catalytic activity">
    <reaction evidence="15">
        <text>Fe(III)-heme b-[protein] + nitric oxide + H2O = Fe(II)-heme b-[protein] + nitrite + 2 H(+)</text>
        <dbReference type="Rhea" id="RHEA:77711"/>
        <dbReference type="Rhea" id="RHEA-COMP:18975"/>
        <dbReference type="Rhea" id="RHEA-COMP:18976"/>
        <dbReference type="ChEBI" id="CHEBI:15377"/>
        <dbReference type="ChEBI" id="CHEBI:15378"/>
        <dbReference type="ChEBI" id="CHEBI:16301"/>
        <dbReference type="ChEBI" id="CHEBI:16480"/>
        <dbReference type="ChEBI" id="CHEBI:55376"/>
        <dbReference type="ChEBI" id="CHEBI:60344"/>
    </reaction>
    <physiologicalReaction direction="right-to-left" evidence="15">
        <dbReference type="Rhea" id="RHEA:77713"/>
    </physiologicalReaction>
</comment>
<dbReference type="Gene3D" id="6.10.140.2100">
    <property type="match status" value="1"/>
</dbReference>
<evidence type="ECO:0000256" key="3">
    <source>
        <dbReference type="ARBA" id="ARBA00022448"/>
    </source>
</evidence>
<comment type="catalytic activity">
    <reaction evidence="16">
        <text>H2O2 + AH2 = A + 2 H2O</text>
        <dbReference type="Rhea" id="RHEA:30275"/>
        <dbReference type="ChEBI" id="CHEBI:13193"/>
        <dbReference type="ChEBI" id="CHEBI:15377"/>
        <dbReference type="ChEBI" id="CHEBI:16240"/>
        <dbReference type="ChEBI" id="CHEBI:17499"/>
    </reaction>
</comment>
<evidence type="ECO:0000259" key="18">
    <source>
        <dbReference type="PROSITE" id="PS01033"/>
    </source>
</evidence>
<evidence type="ECO:0000256" key="2">
    <source>
        <dbReference type="ARBA" id="ARBA00019044"/>
    </source>
</evidence>
<comment type="similarity">
    <text evidence="1 17">Belongs to the globin family.</text>
</comment>
<proteinExistence type="inferred from homology"/>
<evidence type="ECO:0000256" key="14">
    <source>
        <dbReference type="ARBA" id="ARBA00044553"/>
    </source>
</evidence>
<dbReference type="GO" id="GO:0070062">
    <property type="term" value="C:extracellular exosome"/>
    <property type="evidence" value="ECO:0007669"/>
    <property type="project" value="TreeGrafter"/>
</dbReference>
<dbReference type="InterPro" id="IPR009050">
    <property type="entry name" value="Globin-like_sf"/>
</dbReference>
<accession>A0A0P7YI60</accession>
<dbReference type="SUPFAM" id="SSF46458">
    <property type="entry name" value="Globin-like"/>
    <property type="match status" value="1"/>
</dbReference>
<evidence type="ECO:0000256" key="10">
    <source>
        <dbReference type="ARBA" id="ARBA00023179"/>
    </source>
</evidence>
<evidence type="ECO:0000256" key="12">
    <source>
        <dbReference type="ARBA" id="ARBA00044514"/>
    </source>
</evidence>
<dbReference type="InterPro" id="IPR002335">
    <property type="entry name" value="Myoglobin"/>
</dbReference>
<keyword evidence="10" id="KW-0514">Muscle protein</keyword>
<evidence type="ECO:0000313" key="19">
    <source>
        <dbReference type="EMBL" id="KPP66974.1"/>
    </source>
</evidence>
<organism evidence="19 20">
    <name type="scientific">Scleropages formosus</name>
    <name type="common">Asian bonytongue</name>
    <name type="synonym">Osteoglossum formosum</name>
    <dbReference type="NCBI Taxonomy" id="113540"/>
    <lineage>
        <taxon>Eukaryota</taxon>
        <taxon>Metazoa</taxon>
        <taxon>Chordata</taxon>
        <taxon>Craniata</taxon>
        <taxon>Vertebrata</taxon>
        <taxon>Euteleostomi</taxon>
        <taxon>Actinopterygii</taxon>
        <taxon>Neopterygii</taxon>
        <taxon>Teleostei</taxon>
        <taxon>Osteoglossocephala</taxon>
        <taxon>Osteoglossomorpha</taxon>
        <taxon>Osteoglossiformes</taxon>
        <taxon>Osteoglossidae</taxon>
        <taxon>Scleropages</taxon>
    </lineage>
</organism>
<evidence type="ECO:0000256" key="13">
    <source>
        <dbReference type="ARBA" id="ARBA00044552"/>
    </source>
</evidence>
<dbReference type="PANTHER" id="PTHR47132">
    <property type="entry name" value="MYOGLOBIN"/>
    <property type="match status" value="1"/>
</dbReference>
<dbReference type="AlphaFoldDB" id="A0A0P7YI60"/>
<keyword evidence="5 17" id="KW-0349">Heme</keyword>
<keyword evidence="6 17" id="KW-0561">Oxygen transport</keyword>
<dbReference type="PROSITE" id="PS01033">
    <property type="entry name" value="GLOBIN"/>
    <property type="match status" value="1"/>
</dbReference>
<dbReference type="GO" id="GO:0019825">
    <property type="term" value="F:oxygen binding"/>
    <property type="evidence" value="ECO:0007669"/>
    <property type="project" value="InterPro"/>
</dbReference>
<keyword evidence="4" id="KW-0963">Cytoplasm</keyword>
<dbReference type="GO" id="GO:0020037">
    <property type="term" value="F:heme binding"/>
    <property type="evidence" value="ECO:0007669"/>
    <property type="project" value="InterPro"/>
</dbReference>
<evidence type="ECO:0000256" key="4">
    <source>
        <dbReference type="ARBA" id="ARBA00022490"/>
    </source>
</evidence>
<protein>
    <recommendedName>
        <fullName evidence="2">Myoglobin</fullName>
    </recommendedName>
    <alternativeName>
        <fullName evidence="13">Nitrite reductase MB</fullName>
    </alternativeName>
    <alternativeName>
        <fullName evidence="14">Pseudoperoxidase MB</fullName>
    </alternativeName>
</protein>
<dbReference type="GO" id="GO:0016491">
    <property type="term" value="F:oxidoreductase activity"/>
    <property type="evidence" value="ECO:0007669"/>
    <property type="project" value="UniProtKB-KW"/>
</dbReference>
<name>A0A0P7YI60_SCLFO</name>
<keyword evidence="3 17" id="KW-0813">Transport</keyword>
<dbReference type="GO" id="GO:0046872">
    <property type="term" value="F:metal ion binding"/>
    <property type="evidence" value="ECO:0007669"/>
    <property type="project" value="UniProtKB-KW"/>
</dbReference>
<evidence type="ECO:0000256" key="6">
    <source>
        <dbReference type="ARBA" id="ARBA00022621"/>
    </source>
</evidence>
<evidence type="ECO:0000256" key="9">
    <source>
        <dbReference type="ARBA" id="ARBA00023004"/>
    </source>
</evidence>
<comment type="subunit">
    <text evidence="12">Monomeric.</text>
</comment>
<evidence type="ECO:0000256" key="1">
    <source>
        <dbReference type="ARBA" id="ARBA00008705"/>
    </source>
</evidence>
<dbReference type="InterPro" id="IPR000971">
    <property type="entry name" value="Globin"/>
</dbReference>
<dbReference type="Pfam" id="PF00042">
    <property type="entry name" value="Globin"/>
    <property type="match status" value="1"/>
</dbReference>
<gene>
    <name evidence="19" type="ORF">Z043_114478</name>
</gene>
<dbReference type="STRING" id="113540.ENSSFOP00015019065"/>
<dbReference type="Proteomes" id="UP000034805">
    <property type="component" value="Unassembled WGS sequence"/>
</dbReference>
<keyword evidence="7" id="KW-0479">Metal-binding</keyword>
<feature type="non-terminal residue" evidence="19">
    <location>
        <position position="1"/>
    </location>
</feature>
<evidence type="ECO:0000256" key="8">
    <source>
        <dbReference type="ARBA" id="ARBA00023002"/>
    </source>
</evidence>
<evidence type="ECO:0000256" key="15">
    <source>
        <dbReference type="ARBA" id="ARBA00048118"/>
    </source>
</evidence>
<evidence type="ECO:0000256" key="5">
    <source>
        <dbReference type="ARBA" id="ARBA00022617"/>
    </source>
</evidence>
<evidence type="ECO:0000313" key="20">
    <source>
        <dbReference type="Proteomes" id="UP000034805"/>
    </source>
</evidence>
<keyword evidence="8" id="KW-0560">Oxidoreductase</keyword>
<comment type="subcellular location">
    <subcellularLocation>
        <location evidence="11">Cytoplasm</location>
        <location evidence="11">Sarcoplasm</location>
    </subcellularLocation>
</comment>
<dbReference type="PRINTS" id="PR00613">
    <property type="entry name" value="MYOGLOBIN"/>
</dbReference>